<evidence type="ECO:0000313" key="3">
    <source>
        <dbReference type="Proteomes" id="UP000622317"/>
    </source>
</evidence>
<sequence>MLQSPLTHPPLQRALVWLGLACLAANPLSAAKQDGEEILRHTLNLYGSAGYISCDVQIQEEVEVYVNSIEFERGFETERITLVHTASLQYTRPDLLFARWNIVDGSQQIARTGSISTAEDIYILAHQYPQKPELTEEPDQYENLNQAIDYSEFSSFRFTAVLRDFFDPSFHGDLLANDIELVGTRKLGKLRCHVLKIEGYKSMTLWIDRKNYALCRIDYATDYGTLQGEAAWLDWKLNQAQLSLDPQEARIQRRINLYRDPPEIRPDSCTIVFQGQNIQP</sequence>
<comment type="caution">
    <text evidence="2">The sequence shown here is derived from an EMBL/GenBank/DDBJ whole genome shotgun (WGS) entry which is preliminary data.</text>
</comment>
<feature type="signal peptide" evidence="1">
    <location>
        <begin position="1"/>
        <end position="30"/>
    </location>
</feature>
<dbReference type="RefSeq" id="WP_191617036.1">
    <property type="nucleotide sequence ID" value="NZ_JACYFG010000022.1"/>
</dbReference>
<gene>
    <name evidence="2" type="ORF">IEN85_10450</name>
</gene>
<dbReference type="Proteomes" id="UP000622317">
    <property type="component" value="Unassembled WGS sequence"/>
</dbReference>
<accession>A0A927IHP1</accession>
<dbReference type="AlphaFoldDB" id="A0A927IHP1"/>
<keyword evidence="3" id="KW-1185">Reference proteome</keyword>
<name>A0A927IHP1_9BACT</name>
<evidence type="ECO:0008006" key="4">
    <source>
        <dbReference type="Google" id="ProtNLM"/>
    </source>
</evidence>
<dbReference type="EMBL" id="JACYFG010000022">
    <property type="protein sequence ID" value="MBD5779908.1"/>
    <property type="molecule type" value="Genomic_DNA"/>
</dbReference>
<protein>
    <recommendedName>
        <fullName evidence="4">DUF3108 domain-containing protein</fullName>
    </recommendedName>
</protein>
<evidence type="ECO:0000313" key="2">
    <source>
        <dbReference type="EMBL" id="MBD5779908.1"/>
    </source>
</evidence>
<feature type="chain" id="PRO_5037174357" description="DUF3108 domain-containing protein" evidence="1">
    <location>
        <begin position="31"/>
        <end position="280"/>
    </location>
</feature>
<proteinExistence type="predicted"/>
<keyword evidence="1" id="KW-0732">Signal</keyword>
<reference evidence="2" key="1">
    <citation type="submission" date="2020-09" db="EMBL/GenBank/DDBJ databases">
        <title>Pelagicoccus enzymogenes sp. nov. with an EPS production, isolated from marine sediment.</title>
        <authorList>
            <person name="Feng X."/>
        </authorList>
    </citation>
    <scope>NUCLEOTIDE SEQUENCE</scope>
    <source>
        <strain evidence="2">NFK12</strain>
    </source>
</reference>
<evidence type="ECO:0000256" key="1">
    <source>
        <dbReference type="SAM" id="SignalP"/>
    </source>
</evidence>
<organism evidence="2 3">
    <name type="scientific">Pelagicoccus enzymogenes</name>
    <dbReference type="NCBI Taxonomy" id="2773457"/>
    <lineage>
        <taxon>Bacteria</taxon>
        <taxon>Pseudomonadati</taxon>
        <taxon>Verrucomicrobiota</taxon>
        <taxon>Opitutia</taxon>
        <taxon>Puniceicoccales</taxon>
        <taxon>Pelagicoccaceae</taxon>
        <taxon>Pelagicoccus</taxon>
    </lineage>
</organism>